<name>A0A6A6ICB0_9PLEO</name>
<dbReference type="EMBL" id="ML987197">
    <property type="protein sequence ID" value="KAF2247190.1"/>
    <property type="molecule type" value="Genomic_DNA"/>
</dbReference>
<dbReference type="RefSeq" id="XP_033682194.1">
    <property type="nucleotide sequence ID" value="XM_033822346.1"/>
</dbReference>
<reference evidence="1" key="1">
    <citation type="journal article" date="2020" name="Stud. Mycol.">
        <title>101 Dothideomycetes genomes: a test case for predicting lifestyles and emergence of pathogens.</title>
        <authorList>
            <person name="Haridas S."/>
            <person name="Albert R."/>
            <person name="Binder M."/>
            <person name="Bloem J."/>
            <person name="Labutti K."/>
            <person name="Salamov A."/>
            <person name="Andreopoulos B."/>
            <person name="Baker S."/>
            <person name="Barry K."/>
            <person name="Bills G."/>
            <person name="Bluhm B."/>
            <person name="Cannon C."/>
            <person name="Castanera R."/>
            <person name="Culley D."/>
            <person name="Daum C."/>
            <person name="Ezra D."/>
            <person name="Gonzalez J."/>
            <person name="Henrissat B."/>
            <person name="Kuo A."/>
            <person name="Liang C."/>
            <person name="Lipzen A."/>
            <person name="Lutzoni F."/>
            <person name="Magnuson J."/>
            <person name="Mondo S."/>
            <person name="Nolan M."/>
            <person name="Ohm R."/>
            <person name="Pangilinan J."/>
            <person name="Park H.-J."/>
            <person name="Ramirez L."/>
            <person name="Alfaro M."/>
            <person name="Sun H."/>
            <person name="Tritt A."/>
            <person name="Yoshinaga Y."/>
            <person name="Zwiers L.-H."/>
            <person name="Turgeon B."/>
            <person name="Goodwin S."/>
            <person name="Spatafora J."/>
            <person name="Crous P."/>
            <person name="Grigoriev I."/>
        </authorList>
    </citation>
    <scope>NUCLEOTIDE SEQUENCE</scope>
    <source>
        <strain evidence="1">CBS 122368</strain>
    </source>
</reference>
<evidence type="ECO:0000313" key="1">
    <source>
        <dbReference type="EMBL" id="KAF2247190.1"/>
    </source>
</evidence>
<keyword evidence="2" id="KW-1185">Reference proteome</keyword>
<proteinExistence type="predicted"/>
<dbReference type="AlphaFoldDB" id="A0A6A6ICB0"/>
<accession>A0A6A6ICB0</accession>
<dbReference type="Proteomes" id="UP000800094">
    <property type="component" value="Unassembled WGS sequence"/>
</dbReference>
<evidence type="ECO:0000313" key="2">
    <source>
        <dbReference type="Proteomes" id="UP000800094"/>
    </source>
</evidence>
<organism evidence="1 2">
    <name type="scientific">Trematosphaeria pertusa</name>
    <dbReference type="NCBI Taxonomy" id="390896"/>
    <lineage>
        <taxon>Eukaryota</taxon>
        <taxon>Fungi</taxon>
        <taxon>Dikarya</taxon>
        <taxon>Ascomycota</taxon>
        <taxon>Pezizomycotina</taxon>
        <taxon>Dothideomycetes</taxon>
        <taxon>Pleosporomycetidae</taxon>
        <taxon>Pleosporales</taxon>
        <taxon>Massarineae</taxon>
        <taxon>Trematosphaeriaceae</taxon>
        <taxon>Trematosphaeria</taxon>
    </lineage>
</organism>
<sequence length="384" mass="43665">MPHTMQARPQKAELEKRLFKVANRVAHEQASVTQWSSFHVWNSLCHFNTADDVSKVGDGIWDDMAPFAHCVGMATLVTKTLRAALQKTPDLADYADHVQLMAWKAGEHITSERHFHALTAIQLSTHCIVIDLVAQASAFEIPLGGYYQCEDRINLMWDAVDWFNYEYTMRYGQQELQFVQRDENGKRVRDNISPLFLPIDPTAALTSLAFPACETLKRTPFGRLPGRKYIQARAFLDQKPTALAFTEIGARYLAMTCQVRVDFGARQLVFQIPYKDWLLRPENRHYRGDLEWFGVLERCHPNLKDAVAYFTVNLGPPQARNVVEVEGLAVVHLMDKICSKLGLPDGEIVHIARVVVDVWKNLELEMSGAHSELAAESGCRDRRQ</sequence>
<dbReference type="OrthoDB" id="3783521at2759"/>
<gene>
    <name evidence="1" type="ORF">BU26DRAFT_343700</name>
</gene>
<dbReference type="GeneID" id="54575676"/>
<protein>
    <submittedName>
        <fullName evidence="1">Uncharacterized protein</fullName>
    </submittedName>
</protein>